<dbReference type="EMBL" id="RHLK01000016">
    <property type="protein sequence ID" value="MVP01878.1"/>
    <property type="molecule type" value="Genomic_DNA"/>
</dbReference>
<evidence type="ECO:0000313" key="6">
    <source>
        <dbReference type="EMBL" id="MVP01878.1"/>
    </source>
</evidence>
<evidence type="ECO:0000259" key="5">
    <source>
        <dbReference type="PROSITE" id="PS50931"/>
    </source>
</evidence>
<dbReference type="InterPro" id="IPR036388">
    <property type="entry name" value="WH-like_DNA-bd_sf"/>
</dbReference>
<keyword evidence="4" id="KW-0804">Transcription</keyword>
<dbReference type="Gene3D" id="1.10.10.10">
    <property type="entry name" value="Winged helix-like DNA-binding domain superfamily/Winged helix DNA-binding domain"/>
    <property type="match status" value="1"/>
</dbReference>
<dbReference type="Pfam" id="PF03466">
    <property type="entry name" value="LysR_substrate"/>
    <property type="match status" value="1"/>
</dbReference>
<dbReference type="Gene3D" id="3.40.190.290">
    <property type="match status" value="1"/>
</dbReference>
<comment type="similarity">
    <text evidence="1">Belongs to the LysR transcriptional regulatory family.</text>
</comment>
<proteinExistence type="inferred from homology"/>
<dbReference type="InterPro" id="IPR005119">
    <property type="entry name" value="LysR_subst-bd"/>
</dbReference>
<organism evidence="6 7">
    <name type="scientific">Paenibacillus lutrae</name>
    <dbReference type="NCBI Taxonomy" id="2078573"/>
    <lineage>
        <taxon>Bacteria</taxon>
        <taxon>Bacillati</taxon>
        <taxon>Bacillota</taxon>
        <taxon>Bacilli</taxon>
        <taxon>Bacillales</taxon>
        <taxon>Paenibacillaceae</taxon>
        <taxon>Paenibacillus</taxon>
    </lineage>
</organism>
<dbReference type="Proteomes" id="UP000490800">
    <property type="component" value="Unassembled WGS sequence"/>
</dbReference>
<dbReference type="PROSITE" id="PS50931">
    <property type="entry name" value="HTH_LYSR"/>
    <property type="match status" value="1"/>
</dbReference>
<dbReference type="PANTHER" id="PTHR30126:SF40">
    <property type="entry name" value="HTH-TYPE TRANSCRIPTIONAL REGULATOR GLTR"/>
    <property type="match status" value="1"/>
</dbReference>
<dbReference type="Pfam" id="PF00126">
    <property type="entry name" value="HTH_1"/>
    <property type="match status" value="1"/>
</dbReference>
<dbReference type="SUPFAM" id="SSF53850">
    <property type="entry name" value="Periplasmic binding protein-like II"/>
    <property type="match status" value="1"/>
</dbReference>
<evidence type="ECO:0000313" key="7">
    <source>
        <dbReference type="Proteomes" id="UP000490800"/>
    </source>
</evidence>
<dbReference type="PANTHER" id="PTHR30126">
    <property type="entry name" value="HTH-TYPE TRANSCRIPTIONAL REGULATOR"/>
    <property type="match status" value="1"/>
</dbReference>
<name>A0A7X3FLM3_9BACL</name>
<keyword evidence="2" id="KW-0805">Transcription regulation</keyword>
<dbReference type="FunFam" id="1.10.10.10:FF:000001">
    <property type="entry name" value="LysR family transcriptional regulator"/>
    <property type="match status" value="1"/>
</dbReference>
<dbReference type="GO" id="GO:0003700">
    <property type="term" value="F:DNA-binding transcription factor activity"/>
    <property type="evidence" value="ECO:0007669"/>
    <property type="project" value="InterPro"/>
</dbReference>
<dbReference type="PRINTS" id="PR00039">
    <property type="entry name" value="HTHLYSR"/>
</dbReference>
<comment type="caution">
    <text evidence="6">The sequence shown here is derived from an EMBL/GenBank/DDBJ whole genome shotgun (WGS) entry which is preliminary data.</text>
</comment>
<evidence type="ECO:0000256" key="2">
    <source>
        <dbReference type="ARBA" id="ARBA00023015"/>
    </source>
</evidence>
<feature type="domain" description="HTH lysR-type" evidence="5">
    <location>
        <begin position="1"/>
        <end position="58"/>
    </location>
</feature>
<dbReference type="RefSeq" id="WP_157338299.1">
    <property type="nucleotide sequence ID" value="NZ_RHLK01000016.1"/>
</dbReference>
<dbReference type="InterPro" id="IPR000847">
    <property type="entry name" value="LysR_HTH_N"/>
</dbReference>
<evidence type="ECO:0000256" key="3">
    <source>
        <dbReference type="ARBA" id="ARBA00023125"/>
    </source>
</evidence>
<evidence type="ECO:0000256" key="1">
    <source>
        <dbReference type="ARBA" id="ARBA00009437"/>
    </source>
</evidence>
<dbReference type="AlphaFoldDB" id="A0A7X3FLM3"/>
<protein>
    <submittedName>
        <fullName evidence="6">LysR family transcriptional regulator</fullName>
    </submittedName>
</protein>
<gene>
    <name evidence="6" type="ORF">EDM21_20575</name>
</gene>
<dbReference type="CDD" id="cd05466">
    <property type="entry name" value="PBP2_LTTR_substrate"/>
    <property type="match status" value="1"/>
</dbReference>
<dbReference type="InterPro" id="IPR036390">
    <property type="entry name" value="WH_DNA-bd_sf"/>
</dbReference>
<accession>A0A7X3FLM3</accession>
<keyword evidence="7" id="KW-1185">Reference proteome</keyword>
<dbReference type="SUPFAM" id="SSF46785">
    <property type="entry name" value="Winged helix' DNA-binding domain"/>
    <property type="match status" value="1"/>
</dbReference>
<evidence type="ECO:0000256" key="4">
    <source>
        <dbReference type="ARBA" id="ARBA00023163"/>
    </source>
</evidence>
<dbReference type="GO" id="GO:0000976">
    <property type="term" value="F:transcription cis-regulatory region binding"/>
    <property type="evidence" value="ECO:0007669"/>
    <property type="project" value="TreeGrafter"/>
</dbReference>
<dbReference type="OrthoDB" id="9785745at2"/>
<sequence>MNIENIEAFATIVHFNSFNKAADAMYVSQPSISARIQSLERELDVKLFDREGRHFTLTEKGKQFLPFAHQILRTYKAGRQELQVNHSRGNELRIGCTVSGANYLLPEMLAAFKRKAAGVRVKLLTATSETILEKVLTKELDLGLVRTMTHPEIDSLQVYEDPIRLYVNRNHPFANRSSLTIQEVSKEPVIFFECGSLDWTRIHRLFQILDEPPLIDMEIDNLETAKKLVLKALGISFLPDLCVRKEVREGLLCPVGIPQLTGLSLRSHLISLKGQVTEIGQLFLEISKGVDLKLFSS</sequence>
<keyword evidence="3" id="KW-0238">DNA-binding</keyword>
<reference evidence="6 7" key="1">
    <citation type="journal article" date="2019" name="Microorganisms">
        <title>Paenibacillus lutrae sp. nov., A Chitinolytic Species Isolated from A River Otter in Castril Natural Park, Granada, Spain.</title>
        <authorList>
            <person name="Rodriguez M."/>
            <person name="Reina J.C."/>
            <person name="Bejar V."/>
            <person name="Llamas I."/>
        </authorList>
    </citation>
    <scope>NUCLEOTIDE SEQUENCE [LARGE SCALE GENOMIC DNA]</scope>
    <source>
        <strain evidence="6 7">N10</strain>
    </source>
</reference>